<feature type="region of interest" description="Disordered" evidence="1">
    <location>
        <begin position="413"/>
        <end position="488"/>
    </location>
</feature>
<feature type="compositionally biased region" description="Polar residues" evidence="1">
    <location>
        <begin position="118"/>
        <end position="133"/>
    </location>
</feature>
<proteinExistence type="predicted"/>
<evidence type="ECO:0000313" key="2">
    <source>
        <dbReference type="EMBL" id="KAF2015774.1"/>
    </source>
</evidence>
<sequence length="562" mass="60271">MGNDFKHLLNPVDQPSTHSTIAHDSFSQYLPLPATSVAAATIVAATTPSRPTSFHETHLPSSGIASGVLSSKDCFAPISGSSESCVNDPADRRYINSTVSVESSLLRSGGSPNRAYPASSSEPHLNQWSQQQSTRHKIVQPQSETFNFLSSEDSSASRAPTFRTDSQSSVHSIPNRVQPTTPPSPSPSPLPSQRSKLPPESPQAFASATSIAGLTGQAQNLASREPRSVRFEDRPRNGPSSPNYSPRSHVGIAKDDVRDQHQVDCSTAALGESRQTSAITVEATSPALTSPNAPYHPASPPNSFSVTMGHPSGSAATGLFEETSNIEQHGAISPAQVSTTTTCPECAALDSTYYTNLSSSVSNLQQQHSVKNTSSIEEFYRRGDRLLQAMRNGGKQTCDACQQQAQRPVGQRIGITIDTRARQRRKSIAMSGESEDRMLQNRKRKRLADGDVDGHPTSPGIRNSSLELSPSPKCQFTPPPEGSATSPNVQYEVRTVDGRELEVPVFVGSHAARALSTPSRANRSIAAIDNSPDNDIYRDTEMKNEKGKQRKDSGPAPIPDGV</sequence>
<dbReference type="AlphaFoldDB" id="A0A6A5XU51"/>
<feature type="compositionally biased region" description="Basic and acidic residues" evidence="1">
    <location>
        <begin position="224"/>
        <end position="236"/>
    </location>
</feature>
<feature type="compositionally biased region" description="Polar residues" evidence="1">
    <location>
        <begin position="140"/>
        <end position="177"/>
    </location>
</feature>
<keyword evidence="3" id="KW-1185">Reference proteome</keyword>
<evidence type="ECO:0000256" key="1">
    <source>
        <dbReference type="SAM" id="MobiDB-lite"/>
    </source>
</evidence>
<dbReference type="EMBL" id="ML978069">
    <property type="protein sequence ID" value="KAF2015774.1"/>
    <property type="molecule type" value="Genomic_DNA"/>
</dbReference>
<feature type="compositionally biased region" description="Basic and acidic residues" evidence="1">
    <location>
        <begin position="535"/>
        <end position="553"/>
    </location>
</feature>
<name>A0A6A5XU51_9PLEO</name>
<reference evidence="2" key="1">
    <citation type="journal article" date="2020" name="Stud. Mycol.">
        <title>101 Dothideomycetes genomes: a test case for predicting lifestyles and emergence of pathogens.</title>
        <authorList>
            <person name="Haridas S."/>
            <person name="Albert R."/>
            <person name="Binder M."/>
            <person name="Bloem J."/>
            <person name="Labutti K."/>
            <person name="Salamov A."/>
            <person name="Andreopoulos B."/>
            <person name="Baker S."/>
            <person name="Barry K."/>
            <person name="Bills G."/>
            <person name="Bluhm B."/>
            <person name="Cannon C."/>
            <person name="Castanera R."/>
            <person name="Culley D."/>
            <person name="Daum C."/>
            <person name="Ezra D."/>
            <person name="Gonzalez J."/>
            <person name="Henrissat B."/>
            <person name="Kuo A."/>
            <person name="Liang C."/>
            <person name="Lipzen A."/>
            <person name="Lutzoni F."/>
            <person name="Magnuson J."/>
            <person name="Mondo S."/>
            <person name="Nolan M."/>
            <person name="Ohm R."/>
            <person name="Pangilinan J."/>
            <person name="Park H.-J."/>
            <person name="Ramirez L."/>
            <person name="Alfaro M."/>
            <person name="Sun H."/>
            <person name="Tritt A."/>
            <person name="Yoshinaga Y."/>
            <person name="Zwiers L.-H."/>
            <person name="Turgeon B."/>
            <person name="Goodwin S."/>
            <person name="Spatafora J."/>
            <person name="Crous P."/>
            <person name="Grigoriev I."/>
        </authorList>
    </citation>
    <scope>NUCLEOTIDE SEQUENCE</scope>
    <source>
        <strain evidence="2">CBS 175.79</strain>
    </source>
</reference>
<dbReference type="GeneID" id="54279056"/>
<evidence type="ECO:0000313" key="3">
    <source>
        <dbReference type="Proteomes" id="UP000799778"/>
    </source>
</evidence>
<feature type="compositionally biased region" description="Pro residues" evidence="1">
    <location>
        <begin position="180"/>
        <end position="190"/>
    </location>
</feature>
<feature type="compositionally biased region" description="Polar residues" evidence="1">
    <location>
        <begin position="204"/>
        <end position="222"/>
    </location>
</feature>
<feature type="region of interest" description="Disordered" evidence="1">
    <location>
        <begin position="516"/>
        <end position="562"/>
    </location>
</feature>
<organism evidence="2 3">
    <name type="scientific">Aaosphaeria arxii CBS 175.79</name>
    <dbReference type="NCBI Taxonomy" id="1450172"/>
    <lineage>
        <taxon>Eukaryota</taxon>
        <taxon>Fungi</taxon>
        <taxon>Dikarya</taxon>
        <taxon>Ascomycota</taxon>
        <taxon>Pezizomycotina</taxon>
        <taxon>Dothideomycetes</taxon>
        <taxon>Pleosporomycetidae</taxon>
        <taxon>Pleosporales</taxon>
        <taxon>Pleosporales incertae sedis</taxon>
        <taxon>Aaosphaeria</taxon>
    </lineage>
</organism>
<accession>A0A6A5XU51</accession>
<protein>
    <submittedName>
        <fullName evidence="2">Uncharacterized protein</fullName>
    </submittedName>
</protein>
<dbReference type="RefSeq" id="XP_033384113.1">
    <property type="nucleotide sequence ID" value="XM_033521659.1"/>
</dbReference>
<feature type="compositionally biased region" description="Polar residues" evidence="1">
    <location>
        <begin position="460"/>
        <end position="474"/>
    </location>
</feature>
<gene>
    <name evidence="2" type="ORF">BU24DRAFT_185003</name>
</gene>
<dbReference type="Proteomes" id="UP000799778">
    <property type="component" value="Unassembled WGS sequence"/>
</dbReference>
<feature type="region of interest" description="Disordered" evidence="1">
    <location>
        <begin position="104"/>
        <end position="258"/>
    </location>
</feature>